<evidence type="ECO:0000313" key="4">
    <source>
        <dbReference type="EMBL" id="GHA03440.1"/>
    </source>
</evidence>
<dbReference type="InterPro" id="IPR024370">
    <property type="entry name" value="PBP_domain"/>
</dbReference>
<evidence type="ECO:0000313" key="5">
    <source>
        <dbReference type="Proteomes" id="UP000634139"/>
    </source>
</evidence>
<reference evidence="4" key="1">
    <citation type="journal article" date="2014" name="Int. J. Syst. Evol. Microbiol.">
        <title>Complete genome sequence of Corynebacterium casei LMG S-19264T (=DSM 44701T), isolated from a smear-ripened cheese.</title>
        <authorList>
            <consortium name="US DOE Joint Genome Institute (JGI-PGF)"/>
            <person name="Walter F."/>
            <person name="Albersmeier A."/>
            <person name="Kalinowski J."/>
            <person name="Ruckert C."/>
        </authorList>
    </citation>
    <scope>NUCLEOTIDE SEQUENCE</scope>
    <source>
        <strain evidence="4">KCTC 32422</strain>
    </source>
</reference>
<evidence type="ECO:0000256" key="1">
    <source>
        <dbReference type="ARBA" id="ARBA00022729"/>
    </source>
</evidence>
<feature type="signal peptide" evidence="2">
    <location>
        <begin position="1"/>
        <end position="18"/>
    </location>
</feature>
<dbReference type="EMBL" id="BMZD01000006">
    <property type="protein sequence ID" value="GHA03440.1"/>
    <property type="molecule type" value="Genomic_DNA"/>
</dbReference>
<dbReference type="InterPro" id="IPR050811">
    <property type="entry name" value="Phosphate_ABC_transporter"/>
</dbReference>
<protein>
    <submittedName>
        <fullName evidence="4">Phosphate ABC transporter substrate-binding protein</fullName>
    </submittedName>
</protein>
<proteinExistence type="predicted"/>
<dbReference type="Proteomes" id="UP000634139">
    <property type="component" value="Unassembled WGS sequence"/>
</dbReference>
<gene>
    <name evidence="4" type="ORF">GCM10011617_25650</name>
</gene>
<name>A0A918RNB2_9SPHN</name>
<dbReference type="Pfam" id="PF12849">
    <property type="entry name" value="PBP_like_2"/>
    <property type="match status" value="1"/>
</dbReference>
<dbReference type="PANTHER" id="PTHR30570">
    <property type="entry name" value="PERIPLASMIC PHOSPHATE BINDING COMPONENT OF PHOSPHATE ABC TRANSPORTER"/>
    <property type="match status" value="1"/>
</dbReference>
<dbReference type="SUPFAM" id="SSF53850">
    <property type="entry name" value="Periplasmic binding protein-like II"/>
    <property type="match status" value="1"/>
</dbReference>
<evidence type="ECO:0000259" key="3">
    <source>
        <dbReference type="Pfam" id="PF12849"/>
    </source>
</evidence>
<accession>A0A918RNB2</accession>
<feature type="domain" description="PBP" evidence="3">
    <location>
        <begin position="24"/>
        <end position="303"/>
    </location>
</feature>
<reference evidence="4" key="2">
    <citation type="submission" date="2020-09" db="EMBL/GenBank/DDBJ databases">
        <authorList>
            <person name="Sun Q."/>
            <person name="Kim S."/>
        </authorList>
    </citation>
    <scope>NUCLEOTIDE SEQUENCE</scope>
    <source>
        <strain evidence="4">KCTC 32422</strain>
    </source>
</reference>
<organism evidence="4 5">
    <name type="scientific">Novosphingobium arvoryzae</name>
    <dbReference type="NCBI Taxonomy" id="1256514"/>
    <lineage>
        <taxon>Bacteria</taxon>
        <taxon>Pseudomonadati</taxon>
        <taxon>Pseudomonadota</taxon>
        <taxon>Alphaproteobacteria</taxon>
        <taxon>Sphingomonadales</taxon>
        <taxon>Sphingomonadaceae</taxon>
        <taxon>Novosphingobium</taxon>
    </lineage>
</organism>
<dbReference type="Gene3D" id="3.40.190.10">
    <property type="entry name" value="Periplasmic binding protein-like II"/>
    <property type="match status" value="2"/>
</dbReference>
<comment type="caution">
    <text evidence="4">The sequence shown here is derived from an EMBL/GenBank/DDBJ whole genome shotgun (WGS) entry which is preliminary data.</text>
</comment>
<evidence type="ECO:0000256" key="2">
    <source>
        <dbReference type="SAM" id="SignalP"/>
    </source>
</evidence>
<feature type="chain" id="PRO_5037448454" evidence="2">
    <location>
        <begin position="19"/>
        <end position="347"/>
    </location>
</feature>
<dbReference type="AlphaFoldDB" id="A0A918RNB2"/>
<dbReference type="PROSITE" id="PS51257">
    <property type="entry name" value="PROKAR_LIPOPROTEIN"/>
    <property type="match status" value="1"/>
</dbReference>
<keyword evidence="1 2" id="KW-0732">Signal</keyword>
<sequence length="347" mass="36647">MRSIRTVAVLTLSSLALAACGSGESSSGARDFVRVVGSSTLYPFATAVAENAAKSAGIKSPVVESTGTGAGMKLFCAGLGAQHPDIENASRRMKKSEYEDCAKNGVKDIIEIQVGLDGIAFAEGTNGPDMKLTPVDVYKALAANPFGKPNTAKTWADVNPALPAIPIMVYGPPSTSGTRDALAELILTKGCESDPAMKALKDTDKDAHKKVCTGVREDGAYVVQGENDNLIVQKIAENPKAIGVFGFSYLEENTTKLKGIPMSGVMPTYESIVDFSYPGARPLYIYVKAGHLKAIKGLKEYVAEWAKSWGPDGVLKAKGMVIAPEDVRTKNADVAAKLTLMDPSVLK</sequence>
<keyword evidence="5" id="KW-1185">Reference proteome</keyword>
<dbReference type="PANTHER" id="PTHR30570:SF1">
    <property type="entry name" value="PHOSPHATE-BINDING PROTEIN PSTS"/>
    <property type="match status" value="1"/>
</dbReference>
<dbReference type="RefSeq" id="WP_189542182.1">
    <property type="nucleotide sequence ID" value="NZ_BMZD01000006.1"/>
</dbReference>